<evidence type="ECO:0000259" key="4">
    <source>
        <dbReference type="Pfam" id="PF01965"/>
    </source>
</evidence>
<dbReference type="OMA" id="GEKTGFW"/>
<evidence type="ECO:0000313" key="5">
    <source>
        <dbReference type="EMBL" id="ACO62555.1"/>
    </source>
</evidence>
<evidence type="ECO:0000313" key="6">
    <source>
        <dbReference type="Proteomes" id="UP000002009"/>
    </source>
</evidence>
<dbReference type="GeneID" id="8242968"/>
<dbReference type="RefSeq" id="XP_002501297.1">
    <property type="nucleotide sequence ID" value="XM_002501251.1"/>
</dbReference>
<reference evidence="5 6" key="1">
    <citation type="journal article" date="2009" name="Science">
        <title>Green evolution and dynamic adaptations revealed by genomes of the marine picoeukaryotes Micromonas.</title>
        <authorList>
            <person name="Worden A.Z."/>
            <person name="Lee J.H."/>
            <person name="Mock T."/>
            <person name="Rouze P."/>
            <person name="Simmons M.P."/>
            <person name="Aerts A.L."/>
            <person name="Allen A.E."/>
            <person name="Cuvelier M.L."/>
            <person name="Derelle E."/>
            <person name="Everett M.V."/>
            <person name="Foulon E."/>
            <person name="Grimwood J."/>
            <person name="Gundlach H."/>
            <person name="Henrissat B."/>
            <person name="Napoli C."/>
            <person name="McDonald S.M."/>
            <person name="Parker M.S."/>
            <person name="Rombauts S."/>
            <person name="Salamov A."/>
            <person name="Von Dassow P."/>
            <person name="Badger J.H."/>
            <person name="Coutinho P.M."/>
            <person name="Demir E."/>
            <person name="Dubchak I."/>
            <person name="Gentemann C."/>
            <person name="Eikrem W."/>
            <person name="Gready J.E."/>
            <person name="John U."/>
            <person name="Lanier W."/>
            <person name="Lindquist E.A."/>
            <person name="Lucas S."/>
            <person name="Mayer K.F."/>
            <person name="Moreau H."/>
            <person name="Not F."/>
            <person name="Otillar R."/>
            <person name="Panaud O."/>
            <person name="Pangilinan J."/>
            <person name="Paulsen I."/>
            <person name="Piegu B."/>
            <person name="Poliakov A."/>
            <person name="Robbens S."/>
            <person name="Schmutz J."/>
            <person name="Toulza E."/>
            <person name="Wyss T."/>
            <person name="Zelensky A."/>
            <person name="Zhou K."/>
            <person name="Armbrust E.V."/>
            <person name="Bhattacharya D."/>
            <person name="Goodenough U.W."/>
            <person name="Van de Peer Y."/>
            <person name="Grigoriev I.V."/>
        </authorList>
    </citation>
    <scope>NUCLEOTIDE SEQUENCE [LARGE SCALE GENOMIC DNA]</scope>
    <source>
        <strain evidence="6">RCC299 / NOUM17</strain>
    </source>
</reference>
<dbReference type="PANTHER" id="PTHR48094">
    <property type="entry name" value="PROTEIN/NUCLEIC ACID DEGLYCASE DJ-1-RELATED"/>
    <property type="match status" value="1"/>
</dbReference>
<comment type="similarity">
    <text evidence="3">Belongs to the peptidase C56 family. HSP31-like subfamily.</text>
</comment>
<dbReference type="InterPro" id="IPR029062">
    <property type="entry name" value="Class_I_gatase-like"/>
</dbReference>
<dbReference type="OrthoDB" id="543156at2759"/>
<evidence type="ECO:0000256" key="2">
    <source>
        <dbReference type="ARBA" id="ARBA00023239"/>
    </source>
</evidence>
<dbReference type="PANTHER" id="PTHR48094:SF11">
    <property type="entry name" value="GLUTATHIONE-INDEPENDENT GLYOXALASE HSP31-RELATED"/>
    <property type="match status" value="1"/>
</dbReference>
<dbReference type="Gene3D" id="3.40.50.880">
    <property type="match status" value="1"/>
</dbReference>
<keyword evidence="2" id="KW-0456">Lyase</keyword>
<sequence length="225" mass="23976">MPKKIGIICTSACTMGDHETGAWFEEIATPYYALKEAGMEIVLVSPKGGEIPLDKGSMQGDFFTADCKKFSDDAEAMAALKSSVKLEESHADSLDGIYLAGGHGTMDDFYSNALLHAVVEKMYAANKPIAADCHGPAALVKCKKPDGTPLMAGKKMTCFADTEETAVGLHEKVPEMIEAAFRAQGAEFSKADDWHPYAVTDGNLVTGQNPASSKPCVEQFIAICA</sequence>
<dbReference type="GO" id="GO:0019243">
    <property type="term" value="P:methylglyoxal catabolic process to D-lactate via S-lactoyl-glutathione"/>
    <property type="evidence" value="ECO:0007669"/>
    <property type="project" value="TreeGrafter"/>
</dbReference>
<protein>
    <recommendedName>
        <fullName evidence="4">DJ-1/PfpI domain-containing protein</fullName>
    </recommendedName>
</protein>
<dbReference type="GO" id="GO:0019172">
    <property type="term" value="F:glyoxalase III activity"/>
    <property type="evidence" value="ECO:0007669"/>
    <property type="project" value="TreeGrafter"/>
</dbReference>
<dbReference type="SUPFAM" id="SSF52317">
    <property type="entry name" value="Class I glutamine amidotransferase-like"/>
    <property type="match status" value="1"/>
</dbReference>
<dbReference type="EMBL" id="CP001325">
    <property type="protein sequence ID" value="ACO62555.1"/>
    <property type="molecule type" value="Genomic_DNA"/>
</dbReference>
<accession>C1E3I0</accession>
<keyword evidence="1" id="KW-0346">Stress response</keyword>
<dbReference type="CDD" id="cd03141">
    <property type="entry name" value="GATase1_Hsp31_like"/>
    <property type="match status" value="1"/>
</dbReference>
<dbReference type="Pfam" id="PF01965">
    <property type="entry name" value="DJ-1_PfpI"/>
    <property type="match status" value="1"/>
</dbReference>
<dbReference type="InterPro" id="IPR050325">
    <property type="entry name" value="Prot/Nucl_acid_deglycase"/>
</dbReference>
<dbReference type="Proteomes" id="UP000002009">
    <property type="component" value="Chromosome 4"/>
</dbReference>
<gene>
    <name evidence="5" type="ORF">MICPUN_108061</name>
</gene>
<feature type="domain" description="DJ-1/PfpI" evidence="4">
    <location>
        <begin position="26"/>
        <end position="213"/>
    </location>
</feature>
<dbReference type="STRING" id="296587.C1E3I0"/>
<dbReference type="InterPro" id="IPR002818">
    <property type="entry name" value="DJ-1/PfpI"/>
</dbReference>
<proteinExistence type="inferred from homology"/>
<dbReference type="KEGG" id="mis:MICPUN_108061"/>
<organism evidence="5 6">
    <name type="scientific">Micromonas commoda (strain RCC299 / NOUM17 / CCMP2709)</name>
    <name type="common">Picoplanktonic green alga</name>
    <dbReference type="NCBI Taxonomy" id="296587"/>
    <lineage>
        <taxon>Eukaryota</taxon>
        <taxon>Viridiplantae</taxon>
        <taxon>Chlorophyta</taxon>
        <taxon>Mamiellophyceae</taxon>
        <taxon>Mamiellales</taxon>
        <taxon>Mamiellaceae</taxon>
        <taxon>Micromonas</taxon>
    </lineage>
</organism>
<dbReference type="eggNOG" id="ENOG502RZ3Y">
    <property type="taxonomic scope" value="Eukaryota"/>
</dbReference>
<name>C1E3I0_MICCC</name>
<dbReference type="GO" id="GO:0005737">
    <property type="term" value="C:cytoplasm"/>
    <property type="evidence" value="ECO:0007669"/>
    <property type="project" value="TreeGrafter"/>
</dbReference>
<dbReference type="AlphaFoldDB" id="C1E3I0"/>
<dbReference type="InParanoid" id="C1E3I0"/>
<evidence type="ECO:0000256" key="1">
    <source>
        <dbReference type="ARBA" id="ARBA00023016"/>
    </source>
</evidence>
<evidence type="ECO:0000256" key="3">
    <source>
        <dbReference type="ARBA" id="ARBA00038493"/>
    </source>
</evidence>
<keyword evidence="6" id="KW-1185">Reference proteome</keyword>